<organism evidence="1 2">
    <name type="scientific">Streptomyces lydicus</name>
    <dbReference type="NCBI Taxonomy" id="47763"/>
    <lineage>
        <taxon>Bacteria</taxon>
        <taxon>Bacillati</taxon>
        <taxon>Actinomycetota</taxon>
        <taxon>Actinomycetes</taxon>
        <taxon>Kitasatosporales</taxon>
        <taxon>Streptomycetaceae</taxon>
        <taxon>Streptomyces</taxon>
    </lineage>
</organism>
<gene>
    <name evidence="1" type="ORF">SL103_21950</name>
</gene>
<protein>
    <submittedName>
        <fullName evidence="1">Polyprenyl synthetase</fullName>
    </submittedName>
</protein>
<keyword evidence="2" id="KW-1185">Reference proteome</keyword>
<name>A0A1D7VXB5_9ACTN</name>
<reference evidence="1 2" key="1">
    <citation type="submission" date="2016-09" db="EMBL/GenBank/DDBJ databases">
        <title>Complete genome sequencing of Streptomyces lydicus 103 and metabolic pathways analysis of antibiotic biosynthesis.</title>
        <authorList>
            <person name="Jia N."/>
            <person name="Ding M.-Z."/>
            <person name="Gao F."/>
            <person name="Yuan Y.-J."/>
        </authorList>
    </citation>
    <scope>NUCLEOTIDE SEQUENCE [LARGE SCALE GENOMIC DNA]</scope>
    <source>
        <strain evidence="1 2">103</strain>
    </source>
</reference>
<accession>A0A1D7VXB5</accession>
<dbReference type="KEGG" id="slc:SL103_21950"/>
<sequence length="91" mass="9182">MPRDAHRGEDGQAVLLVAGLADLALTTCGTALQAVRGLLGRSDLGELATQGQQDLRARGRLALDRAGAGGEPHMEALARHARSGSAGGAGD</sequence>
<proteinExistence type="predicted"/>
<evidence type="ECO:0000313" key="2">
    <source>
        <dbReference type="Proteomes" id="UP000094094"/>
    </source>
</evidence>
<dbReference type="EMBL" id="CP017157">
    <property type="protein sequence ID" value="AOP51406.1"/>
    <property type="molecule type" value="Genomic_DNA"/>
</dbReference>
<evidence type="ECO:0000313" key="1">
    <source>
        <dbReference type="EMBL" id="AOP51406.1"/>
    </source>
</evidence>
<dbReference type="Proteomes" id="UP000094094">
    <property type="component" value="Chromosome"/>
</dbReference>
<dbReference type="AlphaFoldDB" id="A0A1D7VXB5"/>